<dbReference type="Ensembl" id="ENSCINT00000024216.2">
    <property type="protein sequence ID" value="ENSCINP00000023970.2"/>
    <property type="gene ID" value="ENSCING00000012960.2"/>
</dbReference>
<dbReference type="Pfam" id="PF08241">
    <property type="entry name" value="Methyltransf_11"/>
    <property type="match status" value="1"/>
</dbReference>
<evidence type="ECO:0000256" key="1">
    <source>
        <dbReference type="ARBA" id="ARBA00008361"/>
    </source>
</evidence>
<dbReference type="GO" id="GO:0008757">
    <property type="term" value="F:S-adenosylmethionine-dependent methyltransferase activity"/>
    <property type="evidence" value="ECO:0007669"/>
    <property type="project" value="InterPro"/>
</dbReference>
<comment type="similarity">
    <text evidence="1">Belongs to the methyltransferase superfamily.</text>
</comment>
<evidence type="ECO:0000259" key="4">
    <source>
        <dbReference type="Pfam" id="PF08241"/>
    </source>
</evidence>
<feature type="domain" description="Methyltransferase type 11" evidence="4">
    <location>
        <begin position="46"/>
        <end position="137"/>
    </location>
</feature>
<dbReference type="PANTHER" id="PTHR44942">
    <property type="entry name" value="METHYLTRANSF_11 DOMAIN-CONTAINING PROTEIN"/>
    <property type="match status" value="1"/>
</dbReference>
<evidence type="ECO:0000313" key="6">
    <source>
        <dbReference type="Proteomes" id="UP000008144"/>
    </source>
</evidence>
<dbReference type="SUPFAM" id="SSF53335">
    <property type="entry name" value="S-adenosyl-L-methionine-dependent methyltransferases"/>
    <property type="match status" value="1"/>
</dbReference>
<dbReference type="PANTHER" id="PTHR44942:SF4">
    <property type="entry name" value="METHYLTRANSFERASE TYPE 11 DOMAIN-CONTAINING PROTEIN"/>
    <property type="match status" value="1"/>
</dbReference>
<proteinExistence type="inferred from homology"/>
<dbReference type="GO" id="GO:0032259">
    <property type="term" value="P:methylation"/>
    <property type="evidence" value="ECO:0007669"/>
    <property type="project" value="UniProtKB-KW"/>
</dbReference>
<dbReference type="InterPro" id="IPR051052">
    <property type="entry name" value="Diverse_substrate_MTase"/>
</dbReference>
<evidence type="ECO:0000313" key="5">
    <source>
        <dbReference type="Ensembl" id="ENSCINP00000023970.2"/>
    </source>
</evidence>
<dbReference type="HOGENOM" id="CLU_049344_5_2_1"/>
<evidence type="ECO:0000256" key="2">
    <source>
        <dbReference type="ARBA" id="ARBA00022603"/>
    </source>
</evidence>
<organism evidence="5 6">
    <name type="scientific">Ciona intestinalis</name>
    <name type="common">Transparent sea squirt</name>
    <name type="synonym">Ascidia intestinalis</name>
    <dbReference type="NCBI Taxonomy" id="7719"/>
    <lineage>
        <taxon>Eukaryota</taxon>
        <taxon>Metazoa</taxon>
        <taxon>Chordata</taxon>
        <taxon>Tunicata</taxon>
        <taxon>Ascidiacea</taxon>
        <taxon>Phlebobranchia</taxon>
        <taxon>Cionidae</taxon>
        <taxon>Ciona</taxon>
    </lineage>
</organism>
<dbReference type="InParanoid" id="F6RBS2"/>
<dbReference type="EMBL" id="EAAA01002970">
    <property type="status" value="NOT_ANNOTATED_CDS"/>
    <property type="molecule type" value="Genomic_DNA"/>
</dbReference>
<reference evidence="5" key="2">
    <citation type="journal article" date="2008" name="Genome Biol.">
        <title>Improved genome assembly and evidence-based global gene model set for the chordate Ciona intestinalis: new insight into intron and operon populations.</title>
        <authorList>
            <person name="Satou Y."/>
            <person name="Mineta K."/>
            <person name="Ogasawara M."/>
            <person name="Sasakura Y."/>
            <person name="Shoguchi E."/>
            <person name="Ueno K."/>
            <person name="Yamada L."/>
            <person name="Matsumoto J."/>
            <person name="Wasserscheid J."/>
            <person name="Dewar K."/>
            <person name="Wiley G.B."/>
            <person name="Macmil S.L."/>
            <person name="Roe B.A."/>
            <person name="Zeller R.W."/>
            <person name="Hastings K.E."/>
            <person name="Lemaire P."/>
            <person name="Lindquist E."/>
            <person name="Endo T."/>
            <person name="Hotta K."/>
            <person name="Inaba K."/>
        </authorList>
    </citation>
    <scope>NUCLEOTIDE SEQUENCE [LARGE SCALE GENOMIC DNA]</scope>
    <source>
        <strain evidence="5">wild type</strain>
    </source>
</reference>
<dbReference type="Proteomes" id="UP000008144">
    <property type="component" value="Chromosome 9"/>
</dbReference>
<protein>
    <recommendedName>
        <fullName evidence="4">Methyltransferase type 11 domain-containing protein</fullName>
    </recommendedName>
</protein>
<dbReference type="CDD" id="cd02440">
    <property type="entry name" value="AdoMet_MTases"/>
    <property type="match status" value="1"/>
</dbReference>
<dbReference type="FunCoup" id="F6RBS2">
    <property type="interactions" value="3"/>
</dbReference>
<dbReference type="GeneTree" id="ENSGT00940000163794"/>
<dbReference type="InterPro" id="IPR029063">
    <property type="entry name" value="SAM-dependent_MTases_sf"/>
</dbReference>
<reference evidence="5" key="3">
    <citation type="submission" date="2025-08" db="UniProtKB">
        <authorList>
            <consortium name="Ensembl"/>
        </authorList>
    </citation>
    <scope>IDENTIFICATION</scope>
</reference>
<dbReference type="InterPro" id="IPR013216">
    <property type="entry name" value="Methyltransf_11"/>
</dbReference>
<evidence type="ECO:0000256" key="3">
    <source>
        <dbReference type="ARBA" id="ARBA00022679"/>
    </source>
</evidence>
<name>F6RBS2_CIOIN</name>
<keyword evidence="2" id="KW-0489">Methyltransferase</keyword>
<dbReference type="Gene3D" id="3.40.50.150">
    <property type="entry name" value="Vaccinia Virus protein VP39"/>
    <property type="match status" value="1"/>
</dbReference>
<keyword evidence="6" id="KW-1185">Reference proteome</keyword>
<dbReference type="AlphaFoldDB" id="F6RBS2"/>
<dbReference type="OMA" id="STHAYEM"/>
<reference evidence="5" key="4">
    <citation type="submission" date="2025-09" db="UniProtKB">
        <authorList>
            <consortium name="Ensembl"/>
        </authorList>
    </citation>
    <scope>IDENTIFICATION</scope>
</reference>
<sequence>RMYRLYESKSLTAAYKKYRPTHPPELARFVVNKMRSKNKTDSSEKVDVGCGSGQATNIFAPYFKKVLATDPSVNQLEHARMQNKFDNVSYEEGTAENIKVEDCSLDLLVAGCALPYFDHPKFLQEADRVLKPGGYMALYGLQVPVLLQPDEVESIGTSIFKSYSKLCLDEFPDIQHLVVFWNTKYQTIFDAIKYEDKERKESFSLVKNSTMEDFLGFFRSTHAYEMYMKKQAVGLNNLSDKEQMEKLKQLDVAEHCADEVLSRCYYCSCATKPD</sequence>
<reference evidence="6" key="1">
    <citation type="journal article" date="2002" name="Science">
        <title>The draft genome of Ciona intestinalis: insights into chordate and vertebrate origins.</title>
        <authorList>
            <person name="Dehal P."/>
            <person name="Satou Y."/>
            <person name="Campbell R.K."/>
            <person name="Chapman J."/>
            <person name="Degnan B."/>
            <person name="De Tomaso A."/>
            <person name="Davidson B."/>
            <person name="Di Gregorio A."/>
            <person name="Gelpke M."/>
            <person name="Goodstein D.M."/>
            <person name="Harafuji N."/>
            <person name="Hastings K.E."/>
            <person name="Ho I."/>
            <person name="Hotta K."/>
            <person name="Huang W."/>
            <person name="Kawashima T."/>
            <person name="Lemaire P."/>
            <person name="Martinez D."/>
            <person name="Meinertzhagen I.A."/>
            <person name="Necula S."/>
            <person name="Nonaka M."/>
            <person name="Putnam N."/>
            <person name="Rash S."/>
            <person name="Saiga H."/>
            <person name="Satake M."/>
            <person name="Terry A."/>
            <person name="Yamada L."/>
            <person name="Wang H.G."/>
            <person name="Awazu S."/>
            <person name="Azumi K."/>
            <person name="Boore J."/>
            <person name="Branno M."/>
            <person name="Chin-Bow S."/>
            <person name="DeSantis R."/>
            <person name="Doyle S."/>
            <person name="Francino P."/>
            <person name="Keys D.N."/>
            <person name="Haga S."/>
            <person name="Hayashi H."/>
            <person name="Hino K."/>
            <person name="Imai K.S."/>
            <person name="Inaba K."/>
            <person name="Kano S."/>
            <person name="Kobayashi K."/>
            <person name="Kobayashi M."/>
            <person name="Lee B.I."/>
            <person name="Makabe K.W."/>
            <person name="Manohar C."/>
            <person name="Matassi G."/>
            <person name="Medina M."/>
            <person name="Mochizuki Y."/>
            <person name="Mount S."/>
            <person name="Morishita T."/>
            <person name="Miura S."/>
            <person name="Nakayama A."/>
            <person name="Nishizaka S."/>
            <person name="Nomoto H."/>
            <person name="Ohta F."/>
            <person name="Oishi K."/>
            <person name="Rigoutsos I."/>
            <person name="Sano M."/>
            <person name="Sasaki A."/>
            <person name="Sasakura Y."/>
            <person name="Shoguchi E."/>
            <person name="Shin-i T."/>
            <person name="Spagnuolo A."/>
            <person name="Stainier D."/>
            <person name="Suzuki M.M."/>
            <person name="Tassy O."/>
            <person name="Takatori N."/>
            <person name="Tokuoka M."/>
            <person name="Yagi K."/>
            <person name="Yoshizaki F."/>
            <person name="Wada S."/>
            <person name="Zhang C."/>
            <person name="Hyatt P.D."/>
            <person name="Larimer F."/>
            <person name="Detter C."/>
            <person name="Doggett N."/>
            <person name="Glavina T."/>
            <person name="Hawkins T."/>
            <person name="Richardson P."/>
            <person name="Lucas S."/>
            <person name="Kohara Y."/>
            <person name="Levine M."/>
            <person name="Satoh N."/>
            <person name="Rokhsar D.S."/>
        </authorList>
    </citation>
    <scope>NUCLEOTIDE SEQUENCE [LARGE SCALE GENOMIC DNA]</scope>
</reference>
<keyword evidence="3" id="KW-0808">Transferase</keyword>
<accession>F6RBS2</accession>